<feature type="domain" description="N-acetyltransferase" evidence="4">
    <location>
        <begin position="35"/>
        <end position="165"/>
    </location>
</feature>
<evidence type="ECO:0000313" key="5">
    <source>
        <dbReference type="EMBL" id="KAF0700923.1"/>
    </source>
</evidence>
<dbReference type="InterPro" id="IPR016181">
    <property type="entry name" value="Acyl_CoA_acyltransferase"/>
</dbReference>
<name>A0A485KKR8_9STRA</name>
<dbReference type="PANTHER" id="PTHR13256:SF16">
    <property type="entry name" value="ALPHA_BETA-TUBULIN-N-ACETYLTRANSFERASE 9"/>
    <property type="match status" value="1"/>
</dbReference>
<proteinExistence type="inferred from homology"/>
<evidence type="ECO:0000256" key="2">
    <source>
        <dbReference type="ARBA" id="ARBA00022679"/>
    </source>
</evidence>
<dbReference type="Proteomes" id="UP000332933">
    <property type="component" value="Unassembled WGS sequence"/>
</dbReference>
<evidence type="ECO:0000313" key="7">
    <source>
        <dbReference type="Proteomes" id="UP000332933"/>
    </source>
</evidence>
<comment type="similarity">
    <text evidence="1">Belongs to the acetyltransferase family. GNAT subfamily.</text>
</comment>
<dbReference type="Gene3D" id="3.40.630.30">
    <property type="match status" value="1"/>
</dbReference>
<dbReference type="InterPro" id="IPR000182">
    <property type="entry name" value="GNAT_dom"/>
</dbReference>
<reference evidence="5" key="2">
    <citation type="submission" date="2019-06" db="EMBL/GenBank/DDBJ databases">
        <title>Genomics analysis of Aphanomyces spp. identifies a new class of oomycete effector associated with host adaptation.</title>
        <authorList>
            <person name="Gaulin E."/>
        </authorList>
    </citation>
    <scope>NUCLEOTIDE SEQUENCE</scope>
    <source>
        <strain evidence="5">CBS 578.67</strain>
    </source>
</reference>
<dbReference type="EMBL" id="VJMH01005106">
    <property type="protein sequence ID" value="KAF0700923.1"/>
    <property type="molecule type" value="Genomic_DNA"/>
</dbReference>
<dbReference type="SUPFAM" id="SSF55729">
    <property type="entry name" value="Acyl-CoA N-acyltransferases (Nat)"/>
    <property type="match status" value="1"/>
</dbReference>
<keyword evidence="7" id="KW-1185">Reference proteome</keyword>
<gene>
    <name evidence="6" type="primary">Aste57867_8571</name>
    <name evidence="5" type="ORF">As57867_008539</name>
    <name evidence="6" type="ORF">ASTE57867_8571</name>
</gene>
<dbReference type="PANTHER" id="PTHR13256">
    <property type="entry name" value="N-ACETYLTRANSFERASE 9"/>
    <property type="match status" value="1"/>
</dbReference>
<dbReference type="PROSITE" id="PS51186">
    <property type="entry name" value="GNAT"/>
    <property type="match status" value="1"/>
</dbReference>
<protein>
    <submittedName>
        <fullName evidence="6">Aste57867_8571 protein</fullName>
    </submittedName>
</protein>
<evidence type="ECO:0000313" key="6">
    <source>
        <dbReference type="EMBL" id="VFT85457.1"/>
    </source>
</evidence>
<dbReference type="InterPro" id="IPR039135">
    <property type="entry name" value="NAT9-like"/>
</dbReference>
<dbReference type="EMBL" id="CAADRA010005127">
    <property type="protein sequence ID" value="VFT85457.1"/>
    <property type="molecule type" value="Genomic_DNA"/>
</dbReference>
<keyword evidence="3" id="KW-0012">Acyltransferase</keyword>
<organism evidence="6 7">
    <name type="scientific">Aphanomyces stellatus</name>
    <dbReference type="NCBI Taxonomy" id="120398"/>
    <lineage>
        <taxon>Eukaryota</taxon>
        <taxon>Sar</taxon>
        <taxon>Stramenopiles</taxon>
        <taxon>Oomycota</taxon>
        <taxon>Saprolegniomycetes</taxon>
        <taxon>Saprolegniales</taxon>
        <taxon>Verrucalvaceae</taxon>
        <taxon>Aphanomyces</taxon>
    </lineage>
</organism>
<dbReference type="OrthoDB" id="5043642at2759"/>
<evidence type="ECO:0000256" key="1">
    <source>
        <dbReference type="ARBA" id="ARBA00009342"/>
    </source>
</evidence>
<dbReference type="Pfam" id="PF13302">
    <property type="entry name" value="Acetyltransf_3"/>
    <property type="match status" value="1"/>
</dbReference>
<keyword evidence="2" id="KW-0808">Transferase</keyword>
<accession>A0A485KKR8</accession>
<dbReference type="GO" id="GO:0008080">
    <property type="term" value="F:N-acetyltransferase activity"/>
    <property type="evidence" value="ECO:0007669"/>
    <property type="project" value="InterPro"/>
</dbReference>
<dbReference type="AlphaFoldDB" id="A0A485KKR8"/>
<evidence type="ECO:0000256" key="3">
    <source>
        <dbReference type="ARBA" id="ARBA00023315"/>
    </source>
</evidence>
<evidence type="ECO:0000259" key="4">
    <source>
        <dbReference type="PROSITE" id="PS51186"/>
    </source>
</evidence>
<sequence length="165" mass="19045">MRLEAKVQGEKVRLVPYMAHHVPKYHEWMKDPYLLEMTASEPLSFEDELKMQITWMEDPTKATFIVFVHPNAETDEVEGEMAGDVNLFFNDDEDSTNCEIDIMIAEKSVRGQGIGKEAVLLMMSYAVEHMNARRFYCKINEENEASLGLFRKYVVPCGLRPVNSF</sequence>
<reference evidence="6 7" key="1">
    <citation type="submission" date="2019-03" db="EMBL/GenBank/DDBJ databases">
        <authorList>
            <person name="Gaulin E."/>
            <person name="Dumas B."/>
        </authorList>
    </citation>
    <scope>NUCLEOTIDE SEQUENCE [LARGE SCALE GENOMIC DNA]</scope>
    <source>
        <strain evidence="6">CBS 568.67</strain>
    </source>
</reference>